<dbReference type="PANTHER" id="PTHR33159">
    <property type="entry name" value="RPM1-INTERACTING PROTEIN 4 (RIN4) FAMILY PROTEIN"/>
    <property type="match status" value="1"/>
</dbReference>
<evidence type="ECO:0000313" key="4">
    <source>
        <dbReference type="Proteomes" id="UP001222027"/>
    </source>
</evidence>
<feature type="compositionally biased region" description="Low complexity" evidence="1">
    <location>
        <begin position="136"/>
        <end position="146"/>
    </location>
</feature>
<dbReference type="Pfam" id="PF05627">
    <property type="entry name" value="AvrRpt-cleavage"/>
    <property type="match status" value="1"/>
</dbReference>
<protein>
    <recommendedName>
        <fullName evidence="2">RIN4 pathogenic type III effector avirulence factor Avr cleavage site domain-containing protein</fullName>
    </recommendedName>
</protein>
<keyword evidence="4" id="KW-1185">Reference proteome</keyword>
<feature type="region of interest" description="Disordered" evidence="1">
    <location>
        <begin position="124"/>
        <end position="150"/>
    </location>
</feature>
<accession>A0AAV8QE27</accession>
<dbReference type="GO" id="GO:0005886">
    <property type="term" value="C:plasma membrane"/>
    <property type="evidence" value="ECO:0007669"/>
    <property type="project" value="TreeGrafter"/>
</dbReference>
<dbReference type="PANTHER" id="PTHR33159:SF101">
    <property type="entry name" value="OS04G0379600 PROTEIN"/>
    <property type="match status" value="1"/>
</dbReference>
<reference evidence="3 4" key="1">
    <citation type="submission" date="2022-12" db="EMBL/GenBank/DDBJ databases">
        <title>Chromosome-scale assembly of the Ensete ventricosum genome.</title>
        <authorList>
            <person name="Dussert Y."/>
            <person name="Stocks J."/>
            <person name="Wendawek A."/>
            <person name="Woldeyes F."/>
            <person name="Nichols R.A."/>
            <person name="Borrell J.S."/>
        </authorList>
    </citation>
    <scope>NUCLEOTIDE SEQUENCE [LARGE SCALE GENOMIC DNA]</scope>
    <source>
        <strain evidence="4">cv. Maze</strain>
        <tissue evidence="3">Seeds</tissue>
    </source>
</reference>
<evidence type="ECO:0000313" key="3">
    <source>
        <dbReference type="EMBL" id="KAJ8475815.1"/>
    </source>
</evidence>
<dbReference type="AlphaFoldDB" id="A0AAV8QE27"/>
<evidence type="ECO:0000256" key="1">
    <source>
        <dbReference type="SAM" id="MobiDB-lite"/>
    </source>
</evidence>
<organism evidence="3 4">
    <name type="scientific">Ensete ventricosum</name>
    <name type="common">Abyssinian banana</name>
    <name type="synonym">Musa ensete</name>
    <dbReference type="NCBI Taxonomy" id="4639"/>
    <lineage>
        <taxon>Eukaryota</taxon>
        <taxon>Viridiplantae</taxon>
        <taxon>Streptophyta</taxon>
        <taxon>Embryophyta</taxon>
        <taxon>Tracheophyta</taxon>
        <taxon>Spermatophyta</taxon>
        <taxon>Magnoliopsida</taxon>
        <taxon>Liliopsida</taxon>
        <taxon>Zingiberales</taxon>
        <taxon>Musaceae</taxon>
        <taxon>Ensete</taxon>
    </lineage>
</organism>
<feature type="region of interest" description="Disordered" evidence="1">
    <location>
        <begin position="1"/>
        <end position="101"/>
    </location>
</feature>
<name>A0AAV8QE27_ENSVE</name>
<evidence type="ECO:0000259" key="2">
    <source>
        <dbReference type="Pfam" id="PF05627"/>
    </source>
</evidence>
<dbReference type="InterPro" id="IPR040387">
    <property type="entry name" value="RIN4/NOI4"/>
</dbReference>
<proteinExistence type="predicted"/>
<feature type="compositionally biased region" description="Polar residues" evidence="1">
    <location>
        <begin position="62"/>
        <end position="71"/>
    </location>
</feature>
<feature type="domain" description="RIN4 pathogenic type III effector avirulence factor Avr cleavage site" evidence="2">
    <location>
        <begin position="99"/>
        <end position="127"/>
    </location>
</feature>
<dbReference type="InterPro" id="IPR008700">
    <property type="entry name" value="TypeIII_avirulence_cleave"/>
</dbReference>
<dbReference type="Proteomes" id="UP001222027">
    <property type="component" value="Unassembled WGS sequence"/>
</dbReference>
<sequence>MAQQAQMPQFGNWETARDVPSTQCFNHARRRKSGRNATNSIDPNESLEAHVKAASSPIHAAPSTTESNADTTKPKDTNSLKINSGNFRRTATPPPDNYVFVPPFAGWDEKDSASDQRHTEVFNKVDDDQITPGIPFKPSQPSSQKQKSTEPKMAIHLDGNLGILFYSRISSYSHTCISALQEIEDPLCCLIQ</sequence>
<dbReference type="EMBL" id="JAQQAF010000006">
    <property type="protein sequence ID" value="KAJ8475815.1"/>
    <property type="molecule type" value="Genomic_DNA"/>
</dbReference>
<gene>
    <name evidence="3" type="ORF">OPV22_019542</name>
</gene>
<comment type="caution">
    <text evidence="3">The sequence shown here is derived from an EMBL/GenBank/DDBJ whole genome shotgun (WGS) entry which is preliminary data.</text>
</comment>
<feature type="compositionally biased region" description="Polar residues" evidence="1">
    <location>
        <begin position="79"/>
        <end position="89"/>
    </location>
</feature>